<dbReference type="InterPro" id="IPR046373">
    <property type="entry name" value="Acyl-CoA_Oxase/DH_mid-dom_sf"/>
</dbReference>
<dbReference type="Gene3D" id="1.20.140.10">
    <property type="entry name" value="Butyryl-CoA Dehydrogenase, subunit A, domain 3"/>
    <property type="match status" value="1"/>
</dbReference>
<accession>A0A6P2CJN6</accession>
<reference evidence="1 2" key="1">
    <citation type="submission" date="2018-07" db="EMBL/GenBank/DDBJ databases">
        <title>Genome sequence of Rhodococcus rhodnii ATCC 35071 from Rhodnius prolixus.</title>
        <authorList>
            <person name="Patel V."/>
            <person name="Vogel K.J."/>
        </authorList>
    </citation>
    <scope>NUCLEOTIDE SEQUENCE [LARGE SCALE GENOMIC DNA]</scope>
    <source>
        <strain evidence="1 2">ATCC 35071</strain>
    </source>
</reference>
<dbReference type="AlphaFoldDB" id="A0A6P2CJN6"/>
<dbReference type="GO" id="GO:0016627">
    <property type="term" value="F:oxidoreductase activity, acting on the CH-CH group of donors"/>
    <property type="evidence" value="ECO:0007669"/>
    <property type="project" value="InterPro"/>
</dbReference>
<comment type="caution">
    <text evidence="1">The sequence shown here is derived from an EMBL/GenBank/DDBJ whole genome shotgun (WGS) entry which is preliminary data.</text>
</comment>
<organism evidence="1 2">
    <name type="scientific">Rhodococcus rhodnii</name>
    <dbReference type="NCBI Taxonomy" id="38312"/>
    <lineage>
        <taxon>Bacteria</taxon>
        <taxon>Bacillati</taxon>
        <taxon>Actinomycetota</taxon>
        <taxon>Actinomycetes</taxon>
        <taxon>Mycobacteriales</taxon>
        <taxon>Nocardiaceae</taxon>
        <taxon>Rhodococcus</taxon>
    </lineage>
</organism>
<dbReference type="InterPro" id="IPR009100">
    <property type="entry name" value="AcylCoA_DH/oxidase_NM_dom_sf"/>
</dbReference>
<dbReference type="SUPFAM" id="SSF56645">
    <property type="entry name" value="Acyl-CoA dehydrogenase NM domain-like"/>
    <property type="match status" value="1"/>
</dbReference>
<gene>
    <name evidence="1" type="ORF">DW322_14315</name>
</gene>
<sequence>MSTDVDVTTLLPLPGEGETAGRWDALISAARRDLVAARFLEAHNDAAAILHELGADAPRPGQWWGVWAAEPPDPVLRAVATDAGHRLRGRKPWCSGAHSCTHALVTATREDGRVQLFAVDLGQPSVRPVPDSWHAIGMAASDSGAVDFDDVPAQPIGEPGDYLARPGFWHGAIGVAACWFGGALAVGDALRDSRRDDPFTLAHLGAVDAAEYAARAALEAAARETDLAPDDTDAARIRARRVRAIVEHVATATIDRVGRALGPGPLTANRRHAQLVADLGVYLRQSHAERDLAALGADARAVGTDGEGAR</sequence>
<protein>
    <submittedName>
        <fullName evidence="1">Acyl-CoA dehydrogenase</fullName>
    </submittedName>
</protein>
<dbReference type="EMBL" id="QRCM01000001">
    <property type="protein sequence ID" value="TXG91178.1"/>
    <property type="molecule type" value="Genomic_DNA"/>
</dbReference>
<dbReference type="RefSeq" id="WP_010836247.1">
    <property type="nucleotide sequence ID" value="NZ_QRCM01000001.1"/>
</dbReference>
<evidence type="ECO:0000313" key="2">
    <source>
        <dbReference type="Proteomes" id="UP000471120"/>
    </source>
</evidence>
<evidence type="ECO:0000313" key="1">
    <source>
        <dbReference type="EMBL" id="TXG91178.1"/>
    </source>
</evidence>
<name>A0A6P2CJN6_9NOCA</name>
<dbReference type="Gene3D" id="2.40.110.10">
    <property type="entry name" value="Butyryl-CoA Dehydrogenase, subunit A, domain 2"/>
    <property type="match status" value="1"/>
</dbReference>
<dbReference type="Proteomes" id="UP000471120">
    <property type="component" value="Unassembled WGS sequence"/>
</dbReference>
<proteinExistence type="predicted"/>